<dbReference type="AlphaFoldDB" id="A0A9P5LB65"/>
<proteinExistence type="predicted"/>
<evidence type="ECO:0008006" key="3">
    <source>
        <dbReference type="Google" id="ProtNLM"/>
    </source>
</evidence>
<dbReference type="InterPro" id="IPR032710">
    <property type="entry name" value="NTF2-like_dom_sf"/>
</dbReference>
<gene>
    <name evidence="1" type="ORF">G7Z17_g11885</name>
</gene>
<evidence type="ECO:0000313" key="1">
    <source>
        <dbReference type="EMBL" id="KAF7541747.1"/>
    </source>
</evidence>
<accession>A0A9P5LB65</accession>
<dbReference type="EMBL" id="JAANBB010000484">
    <property type="protein sequence ID" value="KAF7541747.1"/>
    <property type="molecule type" value="Genomic_DNA"/>
</dbReference>
<dbReference type="Proteomes" id="UP000722485">
    <property type="component" value="Unassembled WGS sequence"/>
</dbReference>
<organism evidence="1 2">
    <name type="scientific">Cylindrodendrum hubeiense</name>
    <dbReference type="NCBI Taxonomy" id="595255"/>
    <lineage>
        <taxon>Eukaryota</taxon>
        <taxon>Fungi</taxon>
        <taxon>Dikarya</taxon>
        <taxon>Ascomycota</taxon>
        <taxon>Pezizomycotina</taxon>
        <taxon>Sordariomycetes</taxon>
        <taxon>Hypocreomycetidae</taxon>
        <taxon>Hypocreales</taxon>
        <taxon>Nectriaceae</taxon>
        <taxon>Cylindrodendrum</taxon>
    </lineage>
</organism>
<sequence>MSDFKLTRPHVLKVFEPLQETDDIERRNTFFADSVVPDVKWTITGQAHSLIGTRNSIQEHNDISDNQISKRLDGPIKFVVTRVIVDGDRSDDGWWTSVELRGEATRRTGLDYNNEYIWLTRFNDQGKIVEIRSYFDTLLSEMVLAEPAYDEDDGRE</sequence>
<evidence type="ECO:0000313" key="2">
    <source>
        <dbReference type="Proteomes" id="UP000722485"/>
    </source>
</evidence>
<protein>
    <recommendedName>
        <fullName evidence="3">SnoaL-like domain-containing protein</fullName>
    </recommendedName>
</protein>
<dbReference type="OrthoDB" id="10264449at2759"/>
<comment type="caution">
    <text evidence="1">The sequence shown here is derived from an EMBL/GenBank/DDBJ whole genome shotgun (WGS) entry which is preliminary data.</text>
</comment>
<dbReference type="SUPFAM" id="SSF54427">
    <property type="entry name" value="NTF2-like"/>
    <property type="match status" value="1"/>
</dbReference>
<reference evidence="1" key="1">
    <citation type="submission" date="2020-03" db="EMBL/GenBank/DDBJ databases">
        <title>Draft Genome Sequence of Cylindrodendrum hubeiense.</title>
        <authorList>
            <person name="Buettner E."/>
            <person name="Kellner H."/>
        </authorList>
    </citation>
    <scope>NUCLEOTIDE SEQUENCE</scope>
    <source>
        <strain evidence="1">IHI 201604</strain>
    </source>
</reference>
<keyword evidence="2" id="KW-1185">Reference proteome</keyword>
<name>A0A9P5LB65_9HYPO</name>
<dbReference type="Gene3D" id="3.10.450.50">
    <property type="match status" value="1"/>
</dbReference>